<sequence length="79" mass="8895">MKKEIIYNVGLNVGMMLLIMIGYTAYKSGNALIFGLSIALGVVLIYLKIVLLKQVRRKTRTPQEVPVKTTTTKKKKKRA</sequence>
<accession>A0A380C9S1</accession>
<name>A0A380C9S1_SPHSI</name>
<dbReference type="EMBL" id="UGYW01000002">
    <property type="protein sequence ID" value="SUJ15338.1"/>
    <property type="molecule type" value="Genomic_DNA"/>
</dbReference>
<organism evidence="3 4">
    <name type="scientific">Sphingobacterium spiritivorum</name>
    <name type="common">Flavobacterium spiritivorum</name>
    <dbReference type="NCBI Taxonomy" id="258"/>
    <lineage>
        <taxon>Bacteria</taxon>
        <taxon>Pseudomonadati</taxon>
        <taxon>Bacteroidota</taxon>
        <taxon>Sphingobacteriia</taxon>
        <taxon>Sphingobacteriales</taxon>
        <taxon>Sphingobacteriaceae</taxon>
        <taxon>Sphingobacterium</taxon>
    </lineage>
</organism>
<dbReference type="RefSeq" id="WP_115170325.1">
    <property type="nucleotide sequence ID" value="NZ_UGYW01000002.1"/>
</dbReference>
<evidence type="ECO:0000313" key="3">
    <source>
        <dbReference type="EMBL" id="SUJ15338.1"/>
    </source>
</evidence>
<feature type="transmembrane region" description="Helical" evidence="2">
    <location>
        <begin position="32"/>
        <end position="51"/>
    </location>
</feature>
<keyword evidence="2" id="KW-0812">Transmembrane</keyword>
<reference evidence="3 4" key="1">
    <citation type="submission" date="2018-06" db="EMBL/GenBank/DDBJ databases">
        <authorList>
            <consortium name="Pathogen Informatics"/>
            <person name="Doyle S."/>
        </authorList>
    </citation>
    <scope>NUCLEOTIDE SEQUENCE [LARGE SCALE GENOMIC DNA]</scope>
    <source>
        <strain evidence="3 4">NCTC11388</strain>
    </source>
</reference>
<evidence type="ECO:0000256" key="2">
    <source>
        <dbReference type="SAM" id="Phobius"/>
    </source>
</evidence>
<feature type="transmembrane region" description="Helical" evidence="2">
    <location>
        <begin position="5"/>
        <end position="26"/>
    </location>
</feature>
<dbReference type="Pfam" id="PF19885">
    <property type="entry name" value="DUF6358"/>
    <property type="match status" value="1"/>
</dbReference>
<evidence type="ECO:0000256" key="1">
    <source>
        <dbReference type="SAM" id="MobiDB-lite"/>
    </source>
</evidence>
<dbReference type="InterPro" id="IPR045938">
    <property type="entry name" value="DUF6358"/>
</dbReference>
<protein>
    <recommendedName>
        <fullName evidence="5">Sortase</fullName>
    </recommendedName>
</protein>
<gene>
    <name evidence="3" type="ORF">NCTC11388_02462</name>
</gene>
<dbReference type="Proteomes" id="UP000254893">
    <property type="component" value="Unassembled WGS sequence"/>
</dbReference>
<evidence type="ECO:0008006" key="5">
    <source>
        <dbReference type="Google" id="ProtNLM"/>
    </source>
</evidence>
<keyword evidence="2" id="KW-0472">Membrane</keyword>
<keyword evidence="2" id="KW-1133">Transmembrane helix</keyword>
<proteinExistence type="predicted"/>
<evidence type="ECO:0000313" key="4">
    <source>
        <dbReference type="Proteomes" id="UP000254893"/>
    </source>
</evidence>
<dbReference type="AlphaFoldDB" id="A0A380C9S1"/>
<feature type="region of interest" description="Disordered" evidence="1">
    <location>
        <begin position="60"/>
        <end position="79"/>
    </location>
</feature>